<gene>
    <name evidence="7" type="ORF">dnm_038850</name>
</gene>
<dbReference type="GO" id="GO:1990281">
    <property type="term" value="C:efflux pump complex"/>
    <property type="evidence" value="ECO:0007669"/>
    <property type="project" value="TreeGrafter"/>
</dbReference>
<evidence type="ECO:0000256" key="3">
    <source>
        <dbReference type="ARBA" id="ARBA00022692"/>
    </source>
</evidence>
<organism evidence="7 8">
    <name type="scientific">Desulfonema magnum</name>
    <dbReference type="NCBI Taxonomy" id="45655"/>
    <lineage>
        <taxon>Bacteria</taxon>
        <taxon>Pseudomonadati</taxon>
        <taxon>Thermodesulfobacteriota</taxon>
        <taxon>Desulfobacteria</taxon>
        <taxon>Desulfobacterales</taxon>
        <taxon>Desulfococcaceae</taxon>
        <taxon>Desulfonema</taxon>
    </lineage>
</organism>
<dbReference type="PANTHER" id="PTHR30026:SF20">
    <property type="entry name" value="OUTER MEMBRANE PROTEIN TOLC"/>
    <property type="match status" value="1"/>
</dbReference>
<dbReference type="Proteomes" id="UP000663722">
    <property type="component" value="Chromosome"/>
</dbReference>
<protein>
    <submittedName>
        <fullName evidence="7">Outer membrane efflux protein domain-containing protein</fullName>
    </submittedName>
</protein>
<reference evidence="7" key="1">
    <citation type="journal article" date="2021" name="Microb. Physiol.">
        <title>Proteogenomic Insights into the Physiology of Marine, Sulfate-Reducing, Filamentous Desulfonema limicola and Desulfonema magnum.</title>
        <authorList>
            <person name="Schnaars V."/>
            <person name="Wohlbrand L."/>
            <person name="Scheve S."/>
            <person name="Hinrichs C."/>
            <person name="Reinhardt R."/>
            <person name="Rabus R."/>
        </authorList>
    </citation>
    <scope>NUCLEOTIDE SEQUENCE</scope>
    <source>
        <strain evidence="7">4be13</strain>
    </source>
</reference>
<dbReference type="GO" id="GO:0015562">
    <property type="term" value="F:efflux transmembrane transporter activity"/>
    <property type="evidence" value="ECO:0007669"/>
    <property type="project" value="InterPro"/>
</dbReference>
<keyword evidence="8" id="KW-1185">Reference proteome</keyword>
<evidence type="ECO:0000313" key="8">
    <source>
        <dbReference type="Proteomes" id="UP000663722"/>
    </source>
</evidence>
<keyword evidence="2" id="KW-1134">Transmembrane beta strand</keyword>
<comment type="subcellular location">
    <subcellularLocation>
        <location evidence="1">Cell outer membrane</location>
    </subcellularLocation>
</comment>
<dbReference type="KEGG" id="dmm:dnm_038850"/>
<name>A0A975BLL9_9BACT</name>
<accession>A0A975BLL9</accession>
<dbReference type="GO" id="GO:0009279">
    <property type="term" value="C:cell outer membrane"/>
    <property type="evidence" value="ECO:0007669"/>
    <property type="project" value="UniProtKB-SubCell"/>
</dbReference>
<keyword evidence="5" id="KW-0998">Cell outer membrane</keyword>
<keyword evidence="6" id="KW-0175">Coiled coil</keyword>
<evidence type="ECO:0000256" key="2">
    <source>
        <dbReference type="ARBA" id="ARBA00022452"/>
    </source>
</evidence>
<sequence>MMKKMYAEWVILMWVSLFMLNGCVSFYQMDLKGQRQVNLAKDLELLHPKAEVAVPDPLTLDHAIKIGLQNNLEMRISRIMAEISDDNALAEKLKMFPQLDFQGNVSGSSAYSAADEDKTRITASLSLTWNILDFGLSYIRSRQAAVQTEIQRMERLRQAQLLALEISSAYWQAVLAEQSLEQIRTLEAEVMDYKKKAEALVSQKRLDPISSKAIEKKIVELAITASDLQAEISGAKITLCELMGLGPATEFHLAKEKFETYLEKMPGPDSLDPRKLEMISLNNRPEFFAADLEMQVQQDEALAALVSMFPGIQFYFSNYYNADSHYVNNFWAAWGSSLTSSLLSLPSRYVQWQSQGKSVDKVKLQRLLLTAGVIVQAHLALHEYKVKERQFRLHEDSFLIAEDLLFMSRERHELGLLSSWAMTQRMLEDVVARLARDRKIIDLINAYNTLLVTMGLDYNRWGENVLEIDENGQPADIEERDIDIPGEEKDMFTPLPDLVSSILIS</sequence>
<keyword evidence="4" id="KW-0472">Membrane</keyword>
<evidence type="ECO:0000256" key="5">
    <source>
        <dbReference type="ARBA" id="ARBA00023237"/>
    </source>
</evidence>
<evidence type="ECO:0000256" key="4">
    <source>
        <dbReference type="ARBA" id="ARBA00023136"/>
    </source>
</evidence>
<dbReference type="Gene3D" id="1.20.1600.10">
    <property type="entry name" value="Outer membrane efflux proteins (OEP)"/>
    <property type="match status" value="1"/>
</dbReference>
<dbReference type="SUPFAM" id="SSF56954">
    <property type="entry name" value="Outer membrane efflux proteins (OEP)"/>
    <property type="match status" value="1"/>
</dbReference>
<dbReference type="EMBL" id="CP061800">
    <property type="protein sequence ID" value="QTA87847.1"/>
    <property type="molecule type" value="Genomic_DNA"/>
</dbReference>
<keyword evidence="3" id="KW-0812">Transmembrane</keyword>
<dbReference type="GO" id="GO:0015288">
    <property type="term" value="F:porin activity"/>
    <property type="evidence" value="ECO:0007669"/>
    <property type="project" value="TreeGrafter"/>
</dbReference>
<dbReference type="InterPro" id="IPR051906">
    <property type="entry name" value="TolC-like"/>
</dbReference>
<dbReference type="RefSeq" id="WP_207682865.1">
    <property type="nucleotide sequence ID" value="NZ_CP061800.1"/>
</dbReference>
<dbReference type="PANTHER" id="PTHR30026">
    <property type="entry name" value="OUTER MEMBRANE PROTEIN TOLC"/>
    <property type="match status" value="1"/>
</dbReference>
<dbReference type="AlphaFoldDB" id="A0A975BLL9"/>
<evidence type="ECO:0000256" key="1">
    <source>
        <dbReference type="ARBA" id="ARBA00004442"/>
    </source>
</evidence>
<proteinExistence type="predicted"/>
<feature type="coiled-coil region" evidence="6">
    <location>
        <begin position="176"/>
        <end position="203"/>
    </location>
</feature>
<evidence type="ECO:0000313" key="7">
    <source>
        <dbReference type="EMBL" id="QTA87847.1"/>
    </source>
</evidence>
<evidence type="ECO:0000256" key="6">
    <source>
        <dbReference type="SAM" id="Coils"/>
    </source>
</evidence>